<dbReference type="GO" id="GO:0005975">
    <property type="term" value="P:carbohydrate metabolic process"/>
    <property type="evidence" value="ECO:0007669"/>
    <property type="project" value="InterPro"/>
</dbReference>
<keyword evidence="3 6" id="KW-0378">Hydrolase</keyword>
<dbReference type="RefSeq" id="WP_149474304.1">
    <property type="nucleotide sequence ID" value="NZ_JAGGMB010000012.1"/>
</dbReference>
<evidence type="ECO:0000313" key="7">
    <source>
        <dbReference type="Proteomes" id="UP001138793"/>
    </source>
</evidence>
<comment type="caution">
    <text evidence="6">The sequence shown here is derived from an EMBL/GenBank/DDBJ whole genome shotgun (WGS) entry which is preliminary data.</text>
</comment>
<evidence type="ECO:0000256" key="3">
    <source>
        <dbReference type="ARBA" id="ARBA00022801"/>
    </source>
</evidence>
<dbReference type="Proteomes" id="UP001138793">
    <property type="component" value="Unassembled WGS sequence"/>
</dbReference>
<proteinExistence type="predicted"/>
<dbReference type="SUPFAM" id="SSF88713">
    <property type="entry name" value="Glycoside hydrolase/deacetylase"/>
    <property type="match status" value="1"/>
</dbReference>
<accession>A0A9X0YW16</accession>
<organism evidence="6 7">
    <name type="scientific">Oceanobacillus polygoni</name>
    <dbReference type="NCBI Taxonomy" id="1235259"/>
    <lineage>
        <taxon>Bacteria</taxon>
        <taxon>Bacillati</taxon>
        <taxon>Bacillota</taxon>
        <taxon>Bacilli</taxon>
        <taxon>Bacillales</taxon>
        <taxon>Bacillaceae</taxon>
        <taxon>Oceanobacillus</taxon>
    </lineage>
</organism>
<dbReference type="GO" id="GO:0046872">
    <property type="term" value="F:metal ion binding"/>
    <property type="evidence" value="ECO:0007669"/>
    <property type="project" value="UniProtKB-KW"/>
</dbReference>
<keyword evidence="4" id="KW-0460">Magnesium</keyword>
<dbReference type="AlphaFoldDB" id="A0A9X0YW16"/>
<evidence type="ECO:0000256" key="4">
    <source>
        <dbReference type="ARBA" id="ARBA00022842"/>
    </source>
</evidence>
<dbReference type="GO" id="GO:0036311">
    <property type="term" value="F:chitin disaccharide deacetylase activity"/>
    <property type="evidence" value="ECO:0007669"/>
    <property type="project" value="UniProtKB-EC"/>
</dbReference>
<gene>
    <name evidence="6" type="ORF">J2Z64_003340</name>
</gene>
<dbReference type="PANTHER" id="PTHR31609">
    <property type="entry name" value="YDJC DEACETYLASE FAMILY MEMBER"/>
    <property type="match status" value="1"/>
</dbReference>
<dbReference type="GO" id="GO:0019213">
    <property type="term" value="F:deacetylase activity"/>
    <property type="evidence" value="ECO:0007669"/>
    <property type="project" value="TreeGrafter"/>
</dbReference>
<evidence type="ECO:0000256" key="5">
    <source>
        <dbReference type="ARBA" id="ARBA00023277"/>
    </source>
</evidence>
<sequence length="299" mass="33753">MEINPVLKDMGFSATDKVMVIHADDVGITQSSIDAFQELLEFGTISSGSAMVPAPWFPEAAKLFRENPDIDLGLHFVLNCEYESYRWRPVSTMSKESGFVDENGYFKQDKQEVSQTANPSFVTEEIDAQLQVARNLGMKPTHVDTHCGILWAPDYMDAYANFYKKHGILPVLFNIDPDNIDPAIQGAIQAFNMSTEKIAAFAEQKLPMVDSITGLPVEHTHDVDDRLQLAKQILDNVKPGKLTHFAFHPLKDTPESHGLQRYSGGRIGDYEVFMRKELKNHLKEKGIQLVGYKDIIRYM</sequence>
<evidence type="ECO:0000256" key="2">
    <source>
        <dbReference type="ARBA" id="ARBA00022723"/>
    </source>
</evidence>
<dbReference type="EC" id="3.5.1.105" evidence="6"/>
<dbReference type="OrthoDB" id="9774177at2"/>
<dbReference type="EMBL" id="JAGGMB010000012">
    <property type="protein sequence ID" value="MBP2079071.1"/>
    <property type="molecule type" value="Genomic_DNA"/>
</dbReference>
<keyword evidence="5" id="KW-0119">Carbohydrate metabolism</keyword>
<evidence type="ECO:0000256" key="1">
    <source>
        <dbReference type="ARBA" id="ARBA00001946"/>
    </source>
</evidence>
<dbReference type="PANTHER" id="PTHR31609:SF1">
    <property type="entry name" value="CARBOHYDRATE DEACETYLASE"/>
    <property type="match status" value="1"/>
</dbReference>
<dbReference type="InterPro" id="IPR011330">
    <property type="entry name" value="Glyco_hydro/deAcase_b/a-brl"/>
</dbReference>
<dbReference type="InterPro" id="IPR006879">
    <property type="entry name" value="YdjC-like"/>
</dbReference>
<evidence type="ECO:0000313" key="6">
    <source>
        <dbReference type="EMBL" id="MBP2079071.1"/>
    </source>
</evidence>
<name>A0A9X0YW16_9BACI</name>
<dbReference type="Gene3D" id="3.20.20.370">
    <property type="entry name" value="Glycoside hydrolase/deacetylase"/>
    <property type="match status" value="1"/>
</dbReference>
<protein>
    <submittedName>
        <fullName evidence="6">Glycoside hydrolase/deacetylase ChbG (UPF0249 family)</fullName>
        <ecNumber evidence="6">3.5.1.105</ecNumber>
    </submittedName>
</protein>
<reference evidence="6" key="1">
    <citation type="submission" date="2021-03" db="EMBL/GenBank/DDBJ databases">
        <title>Genomic Encyclopedia of Type Strains, Phase IV (KMG-IV): sequencing the most valuable type-strain genomes for metagenomic binning, comparative biology and taxonomic classification.</title>
        <authorList>
            <person name="Goeker M."/>
        </authorList>
    </citation>
    <scope>NUCLEOTIDE SEQUENCE</scope>
    <source>
        <strain evidence="6">DSM 107338</strain>
    </source>
</reference>
<keyword evidence="2" id="KW-0479">Metal-binding</keyword>
<comment type="cofactor">
    <cofactor evidence="1">
        <name>Mg(2+)</name>
        <dbReference type="ChEBI" id="CHEBI:18420"/>
    </cofactor>
</comment>
<keyword evidence="7" id="KW-1185">Reference proteome</keyword>
<dbReference type="Pfam" id="PF04794">
    <property type="entry name" value="YdjC"/>
    <property type="match status" value="1"/>
</dbReference>